<organism evidence="1">
    <name type="scientific">Anguilla anguilla</name>
    <name type="common">European freshwater eel</name>
    <name type="synonym">Muraena anguilla</name>
    <dbReference type="NCBI Taxonomy" id="7936"/>
    <lineage>
        <taxon>Eukaryota</taxon>
        <taxon>Metazoa</taxon>
        <taxon>Chordata</taxon>
        <taxon>Craniata</taxon>
        <taxon>Vertebrata</taxon>
        <taxon>Euteleostomi</taxon>
        <taxon>Actinopterygii</taxon>
        <taxon>Neopterygii</taxon>
        <taxon>Teleostei</taxon>
        <taxon>Anguilliformes</taxon>
        <taxon>Anguillidae</taxon>
        <taxon>Anguilla</taxon>
    </lineage>
</organism>
<dbReference type="EMBL" id="GBXM01030309">
    <property type="protein sequence ID" value="JAH78268.1"/>
    <property type="molecule type" value="Transcribed_RNA"/>
</dbReference>
<sequence length="8" mass="945">MRCSCQAF</sequence>
<accession>A0A0E9VM41</accession>
<name>A0A0E9VM41_ANGAN</name>
<protein>
    <submittedName>
        <fullName evidence="1">Uncharacterized protein</fullName>
    </submittedName>
</protein>
<proteinExistence type="predicted"/>
<reference evidence="1" key="1">
    <citation type="submission" date="2014-11" db="EMBL/GenBank/DDBJ databases">
        <authorList>
            <person name="Amaro Gonzalez C."/>
        </authorList>
    </citation>
    <scope>NUCLEOTIDE SEQUENCE</scope>
</reference>
<evidence type="ECO:0000313" key="1">
    <source>
        <dbReference type="EMBL" id="JAH78268.1"/>
    </source>
</evidence>
<reference evidence="1" key="2">
    <citation type="journal article" date="2015" name="Fish Shellfish Immunol.">
        <title>Early steps in the European eel (Anguilla anguilla)-Vibrio vulnificus interaction in the gills: Role of the RtxA13 toxin.</title>
        <authorList>
            <person name="Callol A."/>
            <person name="Pajuelo D."/>
            <person name="Ebbesson L."/>
            <person name="Teles M."/>
            <person name="MacKenzie S."/>
            <person name="Amaro C."/>
        </authorList>
    </citation>
    <scope>NUCLEOTIDE SEQUENCE</scope>
</reference>